<dbReference type="Proteomes" id="UP000053237">
    <property type="component" value="Unassembled WGS sequence"/>
</dbReference>
<accession>A0A024GDJ6</accession>
<dbReference type="SUPFAM" id="SSF53474">
    <property type="entry name" value="alpha/beta-Hydrolases"/>
    <property type="match status" value="1"/>
</dbReference>
<dbReference type="Pfam" id="PF13920">
    <property type="entry name" value="zf-C3HC4_3"/>
    <property type="match status" value="1"/>
</dbReference>
<organism evidence="4 5">
    <name type="scientific">Albugo candida</name>
    <dbReference type="NCBI Taxonomy" id="65357"/>
    <lineage>
        <taxon>Eukaryota</taxon>
        <taxon>Sar</taxon>
        <taxon>Stramenopiles</taxon>
        <taxon>Oomycota</taxon>
        <taxon>Peronosporomycetes</taxon>
        <taxon>Albuginales</taxon>
        <taxon>Albuginaceae</taxon>
        <taxon>Albugo</taxon>
    </lineage>
</organism>
<dbReference type="PROSITE" id="PS50297">
    <property type="entry name" value="ANK_REP_REGION"/>
    <property type="match status" value="1"/>
</dbReference>
<dbReference type="CDD" id="cd23129">
    <property type="entry name" value="RING-HC_XBAT35-like"/>
    <property type="match status" value="1"/>
</dbReference>
<dbReference type="GO" id="GO:0061630">
    <property type="term" value="F:ubiquitin protein ligase activity"/>
    <property type="evidence" value="ECO:0007669"/>
    <property type="project" value="TreeGrafter"/>
</dbReference>
<dbReference type="Gene3D" id="2.30.29.30">
    <property type="entry name" value="Pleckstrin-homology domain (PH domain)/Phosphotyrosine-binding domain (PTB)"/>
    <property type="match status" value="1"/>
</dbReference>
<dbReference type="GO" id="GO:0016567">
    <property type="term" value="P:protein ubiquitination"/>
    <property type="evidence" value="ECO:0007669"/>
    <property type="project" value="TreeGrafter"/>
</dbReference>
<feature type="repeat" description="ANK" evidence="1">
    <location>
        <begin position="577"/>
        <end position="609"/>
    </location>
</feature>
<comment type="caution">
    <text evidence="4">The sequence shown here is derived from an EMBL/GenBank/DDBJ whole genome shotgun (WGS) entry which is preliminary data.</text>
</comment>
<dbReference type="Gene3D" id="1.25.40.20">
    <property type="entry name" value="Ankyrin repeat-containing domain"/>
    <property type="match status" value="1"/>
</dbReference>
<gene>
    <name evidence="4" type="ORF">BN9_057400</name>
</gene>
<evidence type="ECO:0000313" key="5">
    <source>
        <dbReference type="Proteomes" id="UP000053237"/>
    </source>
</evidence>
<keyword evidence="5" id="KW-1185">Reference proteome</keyword>
<dbReference type="SUPFAM" id="SSF57850">
    <property type="entry name" value="RING/U-box"/>
    <property type="match status" value="1"/>
</dbReference>
<reference evidence="4 5" key="1">
    <citation type="submission" date="2012-05" db="EMBL/GenBank/DDBJ databases">
        <title>Recombination and specialization in a pathogen metapopulation.</title>
        <authorList>
            <person name="Gardiner A."/>
            <person name="Kemen E."/>
            <person name="Schultz-Larsen T."/>
            <person name="MacLean D."/>
            <person name="Van Oosterhout C."/>
            <person name="Jones J.D.G."/>
        </authorList>
    </citation>
    <scope>NUCLEOTIDE SEQUENCE [LARGE SCALE GENOMIC DNA]</scope>
    <source>
        <strain evidence="4 5">Ac Nc2</strain>
    </source>
</reference>
<dbReference type="SMART" id="SM00248">
    <property type="entry name" value="ANK"/>
    <property type="match status" value="2"/>
</dbReference>
<dbReference type="PROSITE" id="PS50089">
    <property type="entry name" value="ZF_RING_2"/>
    <property type="match status" value="1"/>
</dbReference>
<dbReference type="InterPro" id="IPR002110">
    <property type="entry name" value="Ankyrin_rpt"/>
</dbReference>
<sequence length="877" mass="100582">MSQMLKKFVTVYTLDHRGTGKSHYLTCRAAQALQKGSSGGNSILFEDMGDCLKDLNYQYQHHAEIFSVTNAAMDLKVILEHTVELDAPFHVNVFVYGYSYGTFLIQRLIQLEPKYVTGYILEGIDVPTDRYDPINSADSNWNSAIQEPTRRFLQDCVEDSTCPLKIGSTKTAVQELLRMYHYVDKDAGFRSSCLTKLMQYYNNEKASESIRQFVFDKVAHPSYRKHIPLVLKYLLQTDCDVNELNEFQHYLNLWRSPNENSTVDQVRDDNTLLYSVIVTSERWDRPSPSYQELLQSYRDGPFSAPFEYDLINFCIFTGAQDKVCEDPRIRDQLKNFTTFKPPPSFSYPLDVYFHKDIILPDTTSALLLGGQLDFQTPFYFAKYLYEKKLRGGRGRALIEFDYGAHCCGESIFSVEEAPCRDAIVTSFIQKRGDIPKLERWYQALSQSPSFGLKRIIDYKAMDCRNAPVKKSMFTNLSRLERSLWKSVKQCQTEKLREHLHAYRNGKMVESGSNCIPIMDLFCSVRAMFASVPQLLNRHHGRRKMTLLMHACKLGDSEAVRVLIEFGADVNLVDGFFQGNTAMHYAADADSIACIELLCKANGNLFALNRDGHLPIDIARLHRREAVAQYLTVKLCLHSGWMYVKSRKLHSMWRKRWCVAIACDTSDHEFEMAFYRSPKDSSPIANSIIRRGLRSVTYCYSSITVPERIFDENGSLSRGAVFMNTMATTFMDKQYMFQSIYPVEIQPINSEFSRHKYRPLSRLELIFAATSSEERDLWMRLWDQEWCEASAQPSAPALECDEKFDEVSKPTFYRSSPTSSRSMKECVICMAAKKTAACIPCGHIAACMECLDIMLTSNHPECPICRSVVTATIKVYEC</sequence>
<dbReference type="InterPro" id="IPR013083">
    <property type="entry name" value="Znf_RING/FYVE/PHD"/>
</dbReference>
<dbReference type="AlphaFoldDB" id="A0A024GDJ6"/>
<dbReference type="Gene3D" id="3.30.40.10">
    <property type="entry name" value="Zinc/RING finger domain, C3HC4 (zinc finger)"/>
    <property type="match status" value="1"/>
</dbReference>
<dbReference type="PROSITE" id="PS50088">
    <property type="entry name" value="ANK_REPEAT"/>
    <property type="match status" value="2"/>
</dbReference>
<dbReference type="SUPFAM" id="SSF48403">
    <property type="entry name" value="Ankyrin repeat"/>
    <property type="match status" value="1"/>
</dbReference>
<dbReference type="GO" id="GO:0006511">
    <property type="term" value="P:ubiquitin-dependent protein catabolic process"/>
    <property type="evidence" value="ECO:0007669"/>
    <property type="project" value="TreeGrafter"/>
</dbReference>
<dbReference type="InterPro" id="IPR029058">
    <property type="entry name" value="AB_hydrolase_fold"/>
</dbReference>
<keyword evidence="1" id="KW-0040">ANK repeat</keyword>
<dbReference type="Pfam" id="PF12796">
    <property type="entry name" value="Ank_2"/>
    <property type="match status" value="1"/>
</dbReference>
<dbReference type="InterPro" id="IPR036770">
    <property type="entry name" value="Ankyrin_rpt-contain_sf"/>
</dbReference>
<keyword evidence="2" id="KW-0479">Metal-binding</keyword>
<dbReference type="GO" id="GO:0008270">
    <property type="term" value="F:zinc ion binding"/>
    <property type="evidence" value="ECO:0007669"/>
    <property type="project" value="UniProtKB-KW"/>
</dbReference>
<dbReference type="InterPro" id="IPR001841">
    <property type="entry name" value="Znf_RING"/>
</dbReference>
<dbReference type="PANTHER" id="PTHR22696">
    <property type="entry name" value="E3 UBIQUITIN-PROTEIN LIGASE RNF26"/>
    <property type="match status" value="1"/>
</dbReference>
<dbReference type="EMBL" id="CAIX01000082">
    <property type="protein sequence ID" value="CCI44916.1"/>
    <property type="molecule type" value="Genomic_DNA"/>
</dbReference>
<evidence type="ECO:0000256" key="1">
    <source>
        <dbReference type="PROSITE-ProRule" id="PRU00023"/>
    </source>
</evidence>
<name>A0A024GDJ6_9STRA</name>
<proteinExistence type="predicted"/>
<dbReference type="InterPro" id="IPR011993">
    <property type="entry name" value="PH-like_dom_sf"/>
</dbReference>
<dbReference type="InParanoid" id="A0A024GDJ6"/>
<protein>
    <recommendedName>
        <fullName evidence="3">RING-type domain-containing protein</fullName>
    </recommendedName>
</protein>
<feature type="repeat" description="ANK" evidence="1">
    <location>
        <begin position="542"/>
        <end position="574"/>
    </location>
</feature>
<feature type="domain" description="RING-type" evidence="3">
    <location>
        <begin position="825"/>
        <end position="865"/>
    </location>
</feature>
<dbReference type="SUPFAM" id="SSF50729">
    <property type="entry name" value="PH domain-like"/>
    <property type="match status" value="1"/>
</dbReference>
<dbReference type="OrthoDB" id="427735at2759"/>
<keyword evidence="2" id="KW-0863">Zinc-finger</keyword>
<dbReference type="Gene3D" id="3.40.50.1820">
    <property type="entry name" value="alpha/beta hydrolase"/>
    <property type="match status" value="1"/>
</dbReference>
<dbReference type="PANTHER" id="PTHR22696:SF1">
    <property type="entry name" value="E3 UBIQUITIN-PROTEIN LIGASE RNF26"/>
    <property type="match status" value="1"/>
</dbReference>
<evidence type="ECO:0000259" key="3">
    <source>
        <dbReference type="PROSITE" id="PS50089"/>
    </source>
</evidence>
<evidence type="ECO:0000256" key="2">
    <source>
        <dbReference type="PROSITE-ProRule" id="PRU00175"/>
    </source>
</evidence>
<dbReference type="STRING" id="65357.A0A024GDJ6"/>
<evidence type="ECO:0000313" key="4">
    <source>
        <dbReference type="EMBL" id="CCI44916.1"/>
    </source>
</evidence>
<keyword evidence="2" id="KW-0862">Zinc</keyword>